<evidence type="ECO:0000313" key="1">
    <source>
        <dbReference type="Proteomes" id="UP000887580"/>
    </source>
</evidence>
<organism evidence="1 2">
    <name type="scientific">Panagrolaimus sp. PS1159</name>
    <dbReference type="NCBI Taxonomy" id="55785"/>
    <lineage>
        <taxon>Eukaryota</taxon>
        <taxon>Metazoa</taxon>
        <taxon>Ecdysozoa</taxon>
        <taxon>Nematoda</taxon>
        <taxon>Chromadorea</taxon>
        <taxon>Rhabditida</taxon>
        <taxon>Tylenchina</taxon>
        <taxon>Panagrolaimomorpha</taxon>
        <taxon>Panagrolaimoidea</taxon>
        <taxon>Panagrolaimidae</taxon>
        <taxon>Panagrolaimus</taxon>
    </lineage>
</organism>
<reference evidence="2" key="1">
    <citation type="submission" date="2022-11" db="UniProtKB">
        <authorList>
            <consortium name="WormBaseParasite"/>
        </authorList>
    </citation>
    <scope>IDENTIFICATION</scope>
</reference>
<evidence type="ECO:0000313" key="2">
    <source>
        <dbReference type="WBParaSite" id="PS1159_v2.g14466.t1"/>
    </source>
</evidence>
<dbReference type="WBParaSite" id="PS1159_v2.g14466.t1">
    <property type="protein sequence ID" value="PS1159_v2.g14466.t1"/>
    <property type="gene ID" value="PS1159_v2.g14466"/>
</dbReference>
<protein>
    <submittedName>
        <fullName evidence="2">Uncharacterized protein</fullName>
    </submittedName>
</protein>
<dbReference type="Proteomes" id="UP000887580">
    <property type="component" value="Unplaced"/>
</dbReference>
<proteinExistence type="predicted"/>
<accession>A0AC35F9N4</accession>
<name>A0AC35F9N4_9BILA</name>
<sequence>MKTVLLSLIFLSIFLQASIAVKCPRSKTDIYTRETEAIGPIQCSGACAAYFCGTTDKVDDEGLPDNMIADGVGCPEDFFHECAKFVNEIDFIKNNNENDIDYFNGYVLYISGCGDEIDPTYCFQAKITHFVKKIKMKKDFKIGEVIWNPSDNLVRRNTASKNENDAIKFIGDIPYFEIECPACAVYICGGKIGSGCPDDFFRDCSTFKNAIKFIDSKNYLYLNYFDGFVTYVSGCEQELDGQPCIQEKVEYFKNEIANYKGGILWNASNNQYVALKFIGILGIGWIIFTVWIY</sequence>